<dbReference type="RefSeq" id="WP_344093651.1">
    <property type="nucleotide sequence ID" value="NZ_BAAAOG010000002.1"/>
</dbReference>
<evidence type="ECO:0000313" key="3">
    <source>
        <dbReference type="Proteomes" id="UP001499933"/>
    </source>
</evidence>
<feature type="region of interest" description="Disordered" evidence="1">
    <location>
        <begin position="634"/>
        <end position="653"/>
    </location>
</feature>
<sequence length="932" mass="102856">MPGHFTHVYTARLLADWLGESKSFNPLDVGEGVQPLLGGLQGLDPGRCSLIMKKWPIFTNIGAVGPDLFFFSQDYASGPLAEFEFEDDILMLGMAVYYWIDKAKDEEWEPLLLILAEVDATFARIVRILIKLKKIWDDFVAAWDATVGPIVDAATQVLDDLTGGLLSAFGDALTELVTAIKQVAEEELITFTDIFSWFSLKMRGGFDEQSFLWSDMLHYRKTTTMARNLFLEAERQFAEDGDTDKLEQFQAFALGWVAHLGTDTIDHSFVNEQCGGPFRTHWQRHHLIENHIDAWNYREAGVGGALPTDDLAATELYPDLSRSAFVYAVALDDEHPNGFERPTSLPDDRAKAKDAVDVDGFMPDWLAEGIVRALIATYHVDGEPQPANLGGGVFQSGIGGFKGALQAILDTAGIHLDRPIDDVIKAVAPDPGFDVPYGYPLPWEVQTSYRFMTSFYRLSFWGGFDLDKPKEPEIIIWPPASDFTDIASAPDFSGPSSGDPLQDVCSAIKSFLDWLVHEAEAIAKLIGDLVKALVSPGTYPIRWALYQLAMWAWDIVTTTHEIMAHTGFVIPHGELVKDGELAQPNEIDHALITLGSTVDGAFLQALGDATDPFGNLDRDPGLIVEPTNPRNLLTPFLPVRPAQNKDSDPNEYQRPWAYPLISRRDDKSLYVTPTELSDVEEELRRLGLWERYGEWVKKAVGDAKGRALTGPYPTGARPDGVFFRTDRQIAPGARSAYEVALSPAMTDAVNELLIGRDGATDHSPLGDAIPFAAYLIGRVLDKDERPVPDFNLDADRGYGYRCWDWIRGDVQGENFRHQSYLKPERESEGGDDWHGAVERPLSSAIVADDPTQWKLLLHYTEVQTGGEAGGPVNHGPLDHGAFDHGPLDGGIGLAKVHGIAAEPVMLPQAAEQPAAGAKAAPRRRRVSRKEVG</sequence>
<name>A0ABP5C5H8_9MICO</name>
<protein>
    <recommendedName>
        <fullName evidence="4">Phospholipase C/D domain-containing protein</fullName>
    </recommendedName>
</protein>
<evidence type="ECO:0008006" key="4">
    <source>
        <dbReference type="Google" id="ProtNLM"/>
    </source>
</evidence>
<accession>A0ABP5C5H8</accession>
<feature type="compositionally biased region" description="Low complexity" evidence="1">
    <location>
        <begin position="910"/>
        <end position="919"/>
    </location>
</feature>
<feature type="compositionally biased region" description="Basic residues" evidence="1">
    <location>
        <begin position="920"/>
        <end position="932"/>
    </location>
</feature>
<reference evidence="3" key="1">
    <citation type="journal article" date="2019" name="Int. J. Syst. Evol. Microbiol.">
        <title>The Global Catalogue of Microorganisms (GCM) 10K type strain sequencing project: providing services to taxonomists for standard genome sequencing and annotation.</title>
        <authorList>
            <consortium name="The Broad Institute Genomics Platform"/>
            <consortium name="The Broad Institute Genome Sequencing Center for Infectious Disease"/>
            <person name="Wu L."/>
            <person name="Ma J."/>
        </authorList>
    </citation>
    <scope>NUCLEOTIDE SEQUENCE [LARGE SCALE GENOMIC DNA]</scope>
    <source>
        <strain evidence="3">JCM 14901</strain>
    </source>
</reference>
<proteinExistence type="predicted"/>
<dbReference type="Proteomes" id="UP001499933">
    <property type="component" value="Unassembled WGS sequence"/>
</dbReference>
<comment type="caution">
    <text evidence="2">The sequence shown here is derived from an EMBL/GenBank/DDBJ whole genome shotgun (WGS) entry which is preliminary data.</text>
</comment>
<dbReference type="EMBL" id="BAAAOG010000002">
    <property type="protein sequence ID" value="GAA1956534.1"/>
    <property type="molecule type" value="Genomic_DNA"/>
</dbReference>
<evidence type="ECO:0000256" key="1">
    <source>
        <dbReference type="SAM" id="MobiDB-lite"/>
    </source>
</evidence>
<gene>
    <name evidence="2" type="ORF">GCM10009776_18370</name>
</gene>
<keyword evidence="3" id="KW-1185">Reference proteome</keyword>
<feature type="region of interest" description="Disordered" evidence="1">
    <location>
        <begin position="910"/>
        <end position="932"/>
    </location>
</feature>
<evidence type="ECO:0000313" key="2">
    <source>
        <dbReference type="EMBL" id="GAA1956534.1"/>
    </source>
</evidence>
<organism evidence="2 3">
    <name type="scientific">Microbacterium deminutum</name>
    <dbReference type="NCBI Taxonomy" id="344164"/>
    <lineage>
        <taxon>Bacteria</taxon>
        <taxon>Bacillati</taxon>
        <taxon>Actinomycetota</taxon>
        <taxon>Actinomycetes</taxon>
        <taxon>Micrococcales</taxon>
        <taxon>Microbacteriaceae</taxon>
        <taxon>Microbacterium</taxon>
    </lineage>
</organism>